<evidence type="ECO:0000313" key="1">
    <source>
        <dbReference type="EMBL" id="KRG17580.1"/>
    </source>
</evidence>
<organism evidence="1">
    <name type="scientific">Candidatus Berkiella cookevillensis</name>
    <dbReference type="NCBI Taxonomy" id="437022"/>
    <lineage>
        <taxon>Bacteria</taxon>
        <taxon>Pseudomonadati</taxon>
        <taxon>Pseudomonadota</taxon>
        <taxon>Gammaproteobacteria</taxon>
        <taxon>Candidatus Berkiellales</taxon>
        <taxon>Candidatus Berkiellaceae</taxon>
        <taxon>Candidatus Berkiella</taxon>
    </lineage>
</organism>
<protein>
    <submittedName>
        <fullName evidence="2">Cytochrome P450</fullName>
    </submittedName>
</protein>
<reference evidence="1" key="1">
    <citation type="submission" date="2015-09" db="EMBL/GenBank/DDBJ databases">
        <title>Draft Genome Sequences of Two Novel Amoeba-resistant Intranuclear Bacteria, Candidatus Berkiella cookevillensis and Candidatus Berkiella aquae.</title>
        <authorList>
            <person name="Mehari Y.T."/>
            <person name="Arivett B.A."/>
            <person name="Farone A.L."/>
            <person name="Gunderson J.H."/>
            <person name="Farone M.B."/>
        </authorList>
    </citation>
    <scope>NUCLEOTIDE SEQUENCE [LARGE SCALE GENOMIC DNA]</scope>
    <source>
        <strain evidence="1">CC99</strain>
    </source>
</reference>
<gene>
    <name evidence="2" type="ORF">CC99x_000535</name>
    <name evidence="1" type="ORF">CC99x_02179</name>
</gene>
<dbReference type="GO" id="GO:0005506">
    <property type="term" value="F:iron ion binding"/>
    <property type="evidence" value="ECO:0007669"/>
    <property type="project" value="InterPro"/>
</dbReference>
<reference evidence="2" key="2">
    <citation type="journal article" date="2016" name="Genome Announc.">
        <title>Draft Genome Sequences of Two Novel Amoeba-Resistant Intranuclear Bacteria, 'Candidatus Berkiella cookevillensis' and 'Candidatus Berkiella aquae'.</title>
        <authorList>
            <person name="Mehari Y.T."/>
            <person name="Arivett B.A."/>
            <person name="Farone A.L."/>
            <person name="Gunderson J.H."/>
            <person name="Farone M.B."/>
        </authorList>
    </citation>
    <scope>NUCLEOTIDE SEQUENCE</scope>
    <source>
        <strain evidence="2">CC99</strain>
    </source>
</reference>
<evidence type="ECO:0000313" key="2">
    <source>
        <dbReference type="EMBL" id="MCS5707380.1"/>
    </source>
</evidence>
<dbReference type="GO" id="GO:0016705">
    <property type="term" value="F:oxidoreductase activity, acting on paired donors, with incorporation or reduction of molecular oxygen"/>
    <property type="evidence" value="ECO:0007669"/>
    <property type="project" value="InterPro"/>
</dbReference>
<dbReference type="OrthoDB" id="9764248at2"/>
<dbReference type="SUPFAM" id="SSF48264">
    <property type="entry name" value="Cytochrome P450"/>
    <property type="match status" value="1"/>
</dbReference>
<dbReference type="GO" id="GO:0020037">
    <property type="term" value="F:heme binding"/>
    <property type="evidence" value="ECO:0007669"/>
    <property type="project" value="InterPro"/>
</dbReference>
<dbReference type="GO" id="GO:0004497">
    <property type="term" value="F:monooxygenase activity"/>
    <property type="evidence" value="ECO:0007669"/>
    <property type="project" value="InterPro"/>
</dbReference>
<dbReference type="STRING" id="437022.CC99x_02179"/>
<accession>A0A0Q9YA57</accession>
<comment type="caution">
    <text evidence="1">The sequence shown here is derived from an EMBL/GenBank/DDBJ whole genome shotgun (WGS) entry which is preliminary data.</text>
</comment>
<dbReference type="AlphaFoldDB" id="A0A0Q9YA57"/>
<dbReference type="EMBL" id="LKHV02000001">
    <property type="protein sequence ID" value="MCS5707380.1"/>
    <property type="molecule type" value="Genomic_DNA"/>
</dbReference>
<evidence type="ECO:0000313" key="3">
    <source>
        <dbReference type="Proteomes" id="UP000051494"/>
    </source>
</evidence>
<proteinExistence type="predicted"/>
<name>A0A0Q9YA57_9GAMM</name>
<keyword evidence="3" id="KW-1185">Reference proteome</keyword>
<dbReference type="Proteomes" id="UP000051494">
    <property type="component" value="Unassembled WGS sequence"/>
</dbReference>
<sequence length="558" mass="64816">MPHTDVLPALKNTSPWYQRLSSKAYNFVRYSRPWSYVVAAQLKIPFQLIKWLLPMNDVQIAPGKHPIFGYVLDKLTDEAKEKGIARKDLYFPNLRFLKGPRIFSLIVAYDDKYFKKMTDVNARAAFNLPTLLTQGPELISRIEHDRLLKPVIRERLSTNHDRLWLVAKQHCANLAKIWHAEHSVPENITQLTFEMLAHFVYNVDTLPNDFAKNLDAFEAQWQNFDQFSPVKFFPIMDKFIQTSKELVLAHAASKEDPNLPQNERDLIGDMKQYHQQHSHFTAPDNVAALISIAGNLPRSIIAMVYYILTNPEFVTIINAEKPIMIAKFRQHLAQILQEKPTDLEALLKLSDSALIDKKGGDFLVFLYKESDVFRGMFNETLRVYWTAPVLPRVNTNLFFNKIGSWGHDMDLGNGHYLPPRSVGFWPKQRKMNDTDVYENPEQFNPFRDIYKKENKEQGKIQSFGHPGSMRRCPAQKLSEHMFLATLWQLTENWQFEMTAEHKTLATNLPSIRDTHHLDLLGVNTRIKAKLQPKTPKEQESETKIELPFSHPRKSLTFY</sequence>
<reference evidence="2" key="3">
    <citation type="submission" date="2021-06" db="EMBL/GenBank/DDBJ databases">
        <title>Genomic Description and Analysis of Intracellular Bacteria, Candidatus Berkiella cookevillensis and Candidatus Berkiella aquae.</title>
        <authorList>
            <person name="Kidane D.T."/>
            <person name="Mehari Y.T."/>
            <person name="Rice F.C."/>
            <person name="Arivett B.A."/>
            <person name="Farone A.L."/>
            <person name="Berk S.G."/>
            <person name="Farone M.B."/>
        </authorList>
    </citation>
    <scope>NUCLEOTIDE SEQUENCE</scope>
    <source>
        <strain evidence="2">CC99</strain>
    </source>
</reference>
<dbReference type="RefSeq" id="WP_057625280.1">
    <property type="nucleotide sequence ID" value="NZ_LKHV02000001.1"/>
</dbReference>
<dbReference type="EMBL" id="LKHV01000014">
    <property type="protein sequence ID" value="KRG17580.1"/>
    <property type="molecule type" value="Genomic_DNA"/>
</dbReference>
<dbReference type="Gene3D" id="1.10.630.10">
    <property type="entry name" value="Cytochrome P450"/>
    <property type="match status" value="1"/>
</dbReference>
<dbReference type="InterPro" id="IPR036396">
    <property type="entry name" value="Cyt_P450_sf"/>
</dbReference>